<organism evidence="1 2">
    <name type="scientific">Suillus luteus UH-Slu-Lm8-n1</name>
    <dbReference type="NCBI Taxonomy" id="930992"/>
    <lineage>
        <taxon>Eukaryota</taxon>
        <taxon>Fungi</taxon>
        <taxon>Dikarya</taxon>
        <taxon>Basidiomycota</taxon>
        <taxon>Agaricomycotina</taxon>
        <taxon>Agaricomycetes</taxon>
        <taxon>Agaricomycetidae</taxon>
        <taxon>Boletales</taxon>
        <taxon>Suillineae</taxon>
        <taxon>Suillaceae</taxon>
        <taxon>Suillus</taxon>
    </lineage>
</organism>
<dbReference type="AlphaFoldDB" id="A0A0D0A452"/>
<feature type="non-terminal residue" evidence="1">
    <location>
        <position position="1"/>
    </location>
</feature>
<dbReference type="InParanoid" id="A0A0D0A452"/>
<dbReference type="HOGENOM" id="CLU_2838355_0_0_1"/>
<name>A0A0D0A452_9AGAM</name>
<dbReference type="EMBL" id="KN835183">
    <property type="protein sequence ID" value="KIK44850.1"/>
    <property type="molecule type" value="Genomic_DNA"/>
</dbReference>
<protein>
    <submittedName>
        <fullName evidence="1">Uncharacterized protein</fullName>
    </submittedName>
</protein>
<gene>
    <name evidence="1" type="ORF">CY34DRAFT_45068</name>
</gene>
<sequence length="66" mass="7532">ALQRNTWVHLACHEKQDREQPYNSQFAMKDKSLTLLDHTAVCDEETADEVIHLAVGLQFSGFKSVM</sequence>
<accession>A0A0D0A452</accession>
<feature type="non-terminal residue" evidence="1">
    <location>
        <position position="66"/>
    </location>
</feature>
<evidence type="ECO:0000313" key="2">
    <source>
        <dbReference type="Proteomes" id="UP000054485"/>
    </source>
</evidence>
<evidence type="ECO:0000313" key="1">
    <source>
        <dbReference type="EMBL" id="KIK44850.1"/>
    </source>
</evidence>
<keyword evidence="2" id="KW-1185">Reference proteome</keyword>
<dbReference type="OrthoDB" id="9991317at2759"/>
<reference evidence="1 2" key="1">
    <citation type="submission" date="2014-04" db="EMBL/GenBank/DDBJ databases">
        <authorList>
            <consortium name="DOE Joint Genome Institute"/>
            <person name="Kuo A."/>
            <person name="Ruytinx J."/>
            <person name="Rineau F."/>
            <person name="Colpaert J."/>
            <person name="Kohler A."/>
            <person name="Nagy L.G."/>
            <person name="Floudas D."/>
            <person name="Copeland A."/>
            <person name="Barry K.W."/>
            <person name="Cichocki N."/>
            <person name="Veneault-Fourrey C."/>
            <person name="LaButti K."/>
            <person name="Lindquist E.A."/>
            <person name="Lipzen A."/>
            <person name="Lundell T."/>
            <person name="Morin E."/>
            <person name="Murat C."/>
            <person name="Sun H."/>
            <person name="Tunlid A."/>
            <person name="Henrissat B."/>
            <person name="Grigoriev I.V."/>
            <person name="Hibbett D.S."/>
            <person name="Martin F."/>
            <person name="Nordberg H.P."/>
            <person name="Cantor M.N."/>
            <person name="Hua S.X."/>
        </authorList>
    </citation>
    <scope>NUCLEOTIDE SEQUENCE [LARGE SCALE GENOMIC DNA]</scope>
    <source>
        <strain evidence="1 2">UH-Slu-Lm8-n1</strain>
    </source>
</reference>
<reference evidence="2" key="2">
    <citation type="submission" date="2015-01" db="EMBL/GenBank/DDBJ databases">
        <title>Evolutionary Origins and Diversification of the Mycorrhizal Mutualists.</title>
        <authorList>
            <consortium name="DOE Joint Genome Institute"/>
            <consortium name="Mycorrhizal Genomics Consortium"/>
            <person name="Kohler A."/>
            <person name="Kuo A."/>
            <person name="Nagy L.G."/>
            <person name="Floudas D."/>
            <person name="Copeland A."/>
            <person name="Barry K.W."/>
            <person name="Cichocki N."/>
            <person name="Veneault-Fourrey C."/>
            <person name="LaButti K."/>
            <person name="Lindquist E.A."/>
            <person name="Lipzen A."/>
            <person name="Lundell T."/>
            <person name="Morin E."/>
            <person name="Murat C."/>
            <person name="Riley R."/>
            <person name="Ohm R."/>
            <person name="Sun H."/>
            <person name="Tunlid A."/>
            <person name="Henrissat B."/>
            <person name="Grigoriev I.V."/>
            <person name="Hibbett D.S."/>
            <person name="Martin F."/>
        </authorList>
    </citation>
    <scope>NUCLEOTIDE SEQUENCE [LARGE SCALE GENOMIC DNA]</scope>
    <source>
        <strain evidence="2">UH-Slu-Lm8-n1</strain>
    </source>
</reference>
<dbReference type="Proteomes" id="UP000054485">
    <property type="component" value="Unassembled WGS sequence"/>
</dbReference>
<proteinExistence type="predicted"/>
<dbReference type="STRING" id="930992.A0A0D0A452"/>